<evidence type="ECO:0000256" key="1">
    <source>
        <dbReference type="ARBA" id="ARBA00004123"/>
    </source>
</evidence>
<dbReference type="GO" id="GO:0000160">
    <property type="term" value="P:phosphorelay signal transduction system"/>
    <property type="evidence" value="ECO:0007669"/>
    <property type="project" value="UniProtKB-KW"/>
</dbReference>
<dbReference type="GO" id="GO:0009736">
    <property type="term" value="P:cytokinin-activated signaling pathway"/>
    <property type="evidence" value="ECO:0007669"/>
    <property type="project" value="InterPro"/>
</dbReference>
<dbReference type="InterPro" id="IPR006447">
    <property type="entry name" value="Myb_dom_plants"/>
</dbReference>
<dbReference type="AlphaFoldDB" id="A0AAW2DHF0"/>
<evidence type="ECO:0000313" key="9">
    <source>
        <dbReference type="Proteomes" id="UP001459277"/>
    </source>
</evidence>
<name>A0AAW2DHF0_9ROSI</name>
<dbReference type="PROSITE" id="PS50110">
    <property type="entry name" value="RESPONSE_REGULATORY"/>
    <property type="match status" value="1"/>
</dbReference>
<dbReference type="SUPFAM" id="SSF46689">
    <property type="entry name" value="Homeodomain-like"/>
    <property type="match status" value="1"/>
</dbReference>
<evidence type="ECO:0000259" key="7">
    <source>
        <dbReference type="PROSITE" id="PS50110"/>
    </source>
</evidence>
<proteinExistence type="predicted"/>
<keyword evidence="4" id="KW-0804">Transcription</keyword>
<keyword evidence="3" id="KW-0805">Transcription regulation</keyword>
<dbReference type="Pfam" id="PF00072">
    <property type="entry name" value="Response_reg"/>
    <property type="match status" value="1"/>
</dbReference>
<comment type="subcellular location">
    <subcellularLocation>
        <location evidence="1">Nucleus</location>
    </subcellularLocation>
</comment>
<dbReference type="GO" id="GO:0005634">
    <property type="term" value="C:nucleus"/>
    <property type="evidence" value="ECO:0007669"/>
    <property type="project" value="UniProtKB-SubCell"/>
</dbReference>
<dbReference type="Proteomes" id="UP001459277">
    <property type="component" value="Unassembled WGS sequence"/>
</dbReference>
<dbReference type="PANTHER" id="PTHR43874">
    <property type="entry name" value="TWO-COMPONENT RESPONSE REGULATOR"/>
    <property type="match status" value="1"/>
</dbReference>
<evidence type="ECO:0000256" key="3">
    <source>
        <dbReference type="ARBA" id="ARBA00023015"/>
    </source>
</evidence>
<comment type="caution">
    <text evidence="6">Lacks conserved residue(s) required for the propagation of feature annotation.</text>
</comment>
<dbReference type="SUPFAM" id="SSF52172">
    <property type="entry name" value="CheY-like"/>
    <property type="match status" value="1"/>
</dbReference>
<gene>
    <name evidence="8" type="ORF">SO802_005158</name>
</gene>
<dbReference type="InterPro" id="IPR011006">
    <property type="entry name" value="CheY-like_superfamily"/>
</dbReference>
<feature type="domain" description="Response regulatory" evidence="7">
    <location>
        <begin position="27"/>
        <end position="141"/>
    </location>
</feature>
<dbReference type="EMBL" id="JAZDWU010000002">
    <property type="protein sequence ID" value="KAL0010050.1"/>
    <property type="molecule type" value="Genomic_DNA"/>
</dbReference>
<dbReference type="Gene3D" id="1.10.10.60">
    <property type="entry name" value="Homeodomain-like"/>
    <property type="match status" value="1"/>
</dbReference>
<evidence type="ECO:0000256" key="4">
    <source>
        <dbReference type="ARBA" id="ARBA00023163"/>
    </source>
</evidence>
<dbReference type="InterPro" id="IPR009057">
    <property type="entry name" value="Homeodomain-like_sf"/>
</dbReference>
<dbReference type="GO" id="GO:0003677">
    <property type="term" value="F:DNA binding"/>
    <property type="evidence" value="ECO:0007669"/>
    <property type="project" value="InterPro"/>
</dbReference>
<organism evidence="8 9">
    <name type="scientific">Lithocarpus litseifolius</name>
    <dbReference type="NCBI Taxonomy" id="425828"/>
    <lineage>
        <taxon>Eukaryota</taxon>
        <taxon>Viridiplantae</taxon>
        <taxon>Streptophyta</taxon>
        <taxon>Embryophyta</taxon>
        <taxon>Tracheophyta</taxon>
        <taxon>Spermatophyta</taxon>
        <taxon>Magnoliopsida</taxon>
        <taxon>eudicotyledons</taxon>
        <taxon>Gunneridae</taxon>
        <taxon>Pentapetalae</taxon>
        <taxon>rosids</taxon>
        <taxon>fabids</taxon>
        <taxon>Fagales</taxon>
        <taxon>Fagaceae</taxon>
        <taxon>Lithocarpus</taxon>
    </lineage>
</organism>
<dbReference type="SMART" id="SM00448">
    <property type="entry name" value="REC"/>
    <property type="match status" value="1"/>
</dbReference>
<reference evidence="8 9" key="1">
    <citation type="submission" date="2024-01" db="EMBL/GenBank/DDBJ databases">
        <title>A telomere-to-telomere, gap-free genome of sweet tea (Lithocarpus litseifolius).</title>
        <authorList>
            <person name="Zhou J."/>
        </authorList>
    </citation>
    <scope>NUCLEOTIDE SEQUENCE [LARGE SCALE GENOMIC DNA]</scope>
    <source>
        <strain evidence="8">Zhou-2022a</strain>
        <tissue evidence="8">Leaf</tissue>
    </source>
</reference>
<keyword evidence="5" id="KW-0539">Nucleus</keyword>
<evidence type="ECO:0000256" key="5">
    <source>
        <dbReference type="ARBA" id="ARBA00023242"/>
    </source>
</evidence>
<evidence type="ECO:0000313" key="8">
    <source>
        <dbReference type="EMBL" id="KAL0010050.1"/>
    </source>
</evidence>
<dbReference type="InterPro" id="IPR045279">
    <property type="entry name" value="ARR-like"/>
</dbReference>
<keyword evidence="2" id="KW-0902">Two-component regulatory system</keyword>
<sequence>MFHKKNNGSALLRESDTTLNNFPLGLSVLIVDHDQQSMQEMEANLRRCGYEVAKYVRVEDASTLLRMEGSAFHIIIIEQCLLGVNEFEILRIGREMDLPVIVTSEDGEPDIVQRSLNYGACDYLLKPIPMSVLKMVWKYMFLKKVTNNVSRVRNQRMSWTRDSHEKFVESVQKLGGADKATPKGILKFLQSNFKGFEDVILAKIASHLQVIVILIVSLIDFSPACAIYLNLNNHIRIMIINKYRESCKNTNLPTIGGSTCCGNQSDALKTQIDEILPSEQKWNEFMRGGDPGFFSINAQPIVNESFLNDIDASPNGIPILDEYSSLDAFQGGISGDPGFFTINAQPFVNESFLNDIDASPNGIPILDEYSSLNTYKGGISGDPGFFSINAQPFVNESFLNDIDAALNGIPILDEYSSLDAFQGGISGDPGFFPINAPLLSPLLSLHIDHGEHGCFPDGIAENFTGDVTAREHYNNL</sequence>
<keyword evidence="9" id="KW-1185">Reference proteome</keyword>
<evidence type="ECO:0000256" key="2">
    <source>
        <dbReference type="ARBA" id="ARBA00023012"/>
    </source>
</evidence>
<dbReference type="NCBIfam" id="TIGR01557">
    <property type="entry name" value="myb_SHAQKYF"/>
    <property type="match status" value="1"/>
</dbReference>
<dbReference type="Gene3D" id="3.40.50.2300">
    <property type="match status" value="1"/>
</dbReference>
<dbReference type="InterPro" id="IPR001789">
    <property type="entry name" value="Sig_transdc_resp-reg_receiver"/>
</dbReference>
<protein>
    <recommendedName>
        <fullName evidence="7">Response regulatory domain-containing protein</fullName>
    </recommendedName>
</protein>
<dbReference type="PANTHER" id="PTHR43874:SF67">
    <property type="entry name" value="TWO-COMPONENT RESPONSE REGULATOR ARR2"/>
    <property type="match status" value="1"/>
</dbReference>
<evidence type="ECO:0000256" key="6">
    <source>
        <dbReference type="PROSITE-ProRule" id="PRU00169"/>
    </source>
</evidence>
<accession>A0AAW2DHF0</accession>
<comment type="caution">
    <text evidence="8">The sequence shown here is derived from an EMBL/GenBank/DDBJ whole genome shotgun (WGS) entry which is preliminary data.</text>
</comment>